<sequence length="90" mass="10795">MRRVLTDPPIEVATIITEHPVDDLLRRYPPRRPVDSWPQTHLSREQVMELLLQPRYRSGVYETEYVRRRGLRWVVSWLETLGLDPGSWTR</sequence>
<proteinExistence type="predicted"/>
<protein>
    <submittedName>
        <fullName evidence="1">Uncharacterized protein</fullName>
    </submittedName>
</protein>
<name>A0A4R4P6M1_9ACTN</name>
<comment type="caution">
    <text evidence="1">The sequence shown here is derived from an EMBL/GenBank/DDBJ whole genome shotgun (WGS) entry which is preliminary data.</text>
</comment>
<organism evidence="1 2">
    <name type="scientific">Kribbella albertanoniae</name>
    <dbReference type="NCBI Taxonomy" id="1266829"/>
    <lineage>
        <taxon>Bacteria</taxon>
        <taxon>Bacillati</taxon>
        <taxon>Actinomycetota</taxon>
        <taxon>Actinomycetes</taxon>
        <taxon>Propionibacteriales</taxon>
        <taxon>Kribbellaceae</taxon>
        <taxon>Kribbella</taxon>
    </lineage>
</organism>
<dbReference type="Proteomes" id="UP000295075">
    <property type="component" value="Unassembled WGS sequence"/>
</dbReference>
<accession>A0A4R4P6M1</accession>
<evidence type="ECO:0000313" key="2">
    <source>
        <dbReference type="Proteomes" id="UP000295075"/>
    </source>
</evidence>
<reference evidence="1 2" key="1">
    <citation type="submission" date="2019-03" db="EMBL/GenBank/DDBJ databases">
        <title>Draft genome sequences of novel Actinobacteria.</title>
        <authorList>
            <person name="Sahin N."/>
            <person name="Ay H."/>
            <person name="Saygin H."/>
        </authorList>
    </citation>
    <scope>NUCLEOTIDE SEQUENCE [LARGE SCALE GENOMIC DNA]</scope>
    <source>
        <strain evidence="1 2">JCM 30547</strain>
    </source>
</reference>
<gene>
    <name evidence="1" type="ORF">E1261_38915</name>
</gene>
<keyword evidence="2" id="KW-1185">Reference proteome</keyword>
<dbReference type="RefSeq" id="WP_132414767.1">
    <property type="nucleotide sequence ID" value="NZ_SMKA01000309.1"/>
</dbReference>
<dbReference type="EMBL" id="SMKA01000309">
    <property type="protein sequence ID" value="TDC16450.1"/>
    <property type="molecule type" value="Genomic_DNA"/>
</dbReference>
<dbReference type="AlphaFoldDB" id="A0A4R4P6M1"/>
<evidence type="ECO:0000313" key="1">
    <source>
        <dbReference type="EMBL" id="TDC16450.1"/>
    </source>
</evidence>